<feature type="chain" id="PRO_5047035450" description="Prenylcysteine lyase domain-containing protein" evidence="9">
    <location>
        <begin position="16"/>
        <end position="640"/>
    </location>
</feature>
<dbReference type="InterPro" id="IPR017046">
    <property type="entry name" value="Prenylcysteine_Oxase1"/>
</dbReference>
<comment type="caution">
    <text evidence="11">The sequence shown here is derived from an EMBL/GenBank/DDBJ whole genome shotgun (WGS) entry which is preliminary data.</text>
</comment>
<evidence type="ECO:0000256" key="6">
    <source>
        <dbReference type="ARBA" id="ARBA00023002"/>
    </source>
</evidence>
<dbReference type="Pfam" id="PF07156">
    <property type="entry name" value="Prenylcys_lyase"/>
    <property type="match status" value="1"/>
</dbReference>
<reference evidence="11 12" key="1">
    <citation type="submission" date="2018-06" db="EMBL/GenBank/DDBJ databases">
        <title>Complete Genomes of Monosporascus.</title>
        <authorList>
            <person name="Robinson A.J."/>
            <person name="Natvig D.O."/>
        </authorList>
    </citation>
    <scope>NUCLEOTIDE SEQUENCE [LARGE SCALE GENOMIC DNA]</scope>
    <source>
        <strain evidence="11 12">CBS 609.92</strain>
    </source>
</reference>
<dbReference type="Gene3D" id="3.50.50.60">
    <property type="entry name" value="FAD/NAD(P)-binding domain"/>
    <property type="match status" value="1"/>
</dbReference>
<protein>
    <recommendedName>
        <fullName evidence="10">Prenylcysteine lyase domain-containing protein</fullName>
    </recommendedName>
</protein>
<comment type="cofactor">
    <cofactor evidence="1">
        <name>FAD</name>
        <dbReference type="ChEBI" id="CHEBI:57692"/>
    </cofactor>
</comment>
<proteinExistence type="inferred from homology"/>
<keyword evidence="7" id="KW-0325">Glycoprotein</keyword>
<evidence type="ECO:0000256" key="8">
    <source>
        <dbReference type="SAM" id="MobiDB-lite"/>
    </source>
</evidence>
<feature type="compositionally biased region" description="Basic and acidic residues" evidence="8">
    <location>
        <begin position="618"/>
        <end position="640"/>
    </location>
</feature>
<keyword evidence="6" id="KW-0560">Oxidoreductase</keyword>
<evidence type="ECO:0000256" key="3">
    <source>
        <dbReference type="ARBA" id="ARBA00022630"/>
    </source>
</evidence>
<dbReference type="SUPFAM" id="SSF51905">
    <property type="entry name" value="FAD/NAD(P)-binding domain"/>
    <property type="match status" value="1"/>
</dbReference>
<organism evidence="11 12">
    <name type="scientific">Monosporascus cannonballus</name>
    <dbReference type="NCBI Taxonomy" id="155416"/>
    <lineage>
        <taxon>Eukaryota</taxon>
        <taxon>Fungi</taxon>
        <taxon>Dikarya</taxon>
        <taxon>Ascomycota</taxon>
        <taxon>Pezizomycotina</taxon>
        <taxon>Sordariomycetes</taxon>
        <taxon>Xylariomycetidae</taxon>
        <taxon>Xylariales</taxon>
        <taxon>Xylariales incertae sedis</taxon>
        <taxon>Monosporascus</taxon>
    </lineage>
</organism>
<dbReference type="Proteomes" id="UP000294003">
    <property type="component" value="Unassembled WGS sequence"/>
</dbReference>
<evidence type="ECO:0000256" key="9">
    <source>
        <dbReference type="SAM" id="SignalP"/>
    </source>
</evidence>
<keyword evidence="5" id="KW-0274">FAD</keyword>
<evidence type="ECO:0000256" key="4">
    <source>
        <dbReference type="ARBA" id="ARBA00022729"/>
    </source>
</evidence>
<feature type="region of interest" description="Disordered" evidence="8">
    <location>
        <begin position="586"/>
        <end position="640"/>
    </location>
</feature>
<name>A0ABY0HKH0_9PEZI</name>
<dbReference type="PANTHER" id="PTHR15944:SF0">
    <property type="entry name" value="PRENYLCYSTEINE LYASE DOMAIN-CONTAINING PROTEIN"/>
    <property type="match status" value="1"/>
</dbReference>
<feature type="signal peptide" evidence="9">
    <location>
        <begin position="1"/>
        <end position="15"/>
    </location>
</feature>
<evidence type="ECO:0000256" key="7">
    <source>
        <dbReference type="ARBA" id="ARBA00023180"/>
    </source>
</evidence>
<feature type="compositionally biased region" description="Basic and acidic residues" evidence="8">
    <location>
        <begin position="586"/>
        <end position="611"/>
    </location>
</feature>
<feature type="domain" description="Prenylcysteine lyase" evidence="10">
    <location>
        <begin position="139"/>
        <end position="524"/>
    </location>
</feature>
<evidence type="ECO:0000259" key="10">
    <source>
        <dbReference type="Pfam" id="PF07156"/>
    </source>
</evidence>
<evidence type="ECO:0000256" key="5">
    <source>
        <dbReference type="ARBA" id="ARBA00022827"/>
    </source>
</evidence>
<keyword evidence="4 9" id="KW-0732">Signal</keyword>
<dbReference type="InterPro" id="IPR036188">
    <property type="entry name" value="FAD/NAD-bd_sf"/>
</dbReference>
<dbReference type="PANTHER" id="PTHR15944">
    <property type="entry name" value="FARNESYLCYSTEINE LYASE"/>
    <property type="match status" value="1"/>
</dbReference>
<evidence type="ECO:0000256" key="2">
    <source>
        <dbReference type="ARBA" id="ARBA00009967"/>
    </source>
</evidence>
<evidence type="ECO:0000313" key="12">
    <source>
        <dbReference type="Proteomes" id="UP000294003"/>
    </source>
</evidence>
<evidence type="ECO:0000313" key="11">
    <source>
        <dbReference type="EMBL" id="RYO94596.1"/>
    </source>
</evidence>
<feature type="region of interest" description="Disordered" evidence="8">
    <location>
        <begin position="526"/>
        <end position="554"/>
    </location>
</feature>
<keyword evidence="12" id="KW-1185">Reference proteome</keyword>
<feature type="compositionally biased region" description="Low complexity" evidence="8">
    <location>
        <begin position="530"/>
        <end position="554"/>
    </location>
</feature>
<keyword evidence="3" id="KW-0285">Flavoprotein</keyword>
<dbReference type="EMBL" id="QJNS01000009">
    <property type="protein sequence ID" value="RYO94596.1"/>
    <property type="molecule type" value="Genomic_DNA"/>
</dbReference>
<comment type="similarity">
    <text evidence="2">Belongs to the prenylcysteine oxidase family.</text>
</comment>
<gene>
    <name evidence="11" type="ORF">DL762_000488</name>
</gene>
<evidence type="ECO:0000256" key="1">
    <source>
        <dbReference type="ARBA" id="ARBA00001974"/>
    </source>
</evidence>
<dbReference type="Pfam" id="PF13450">
    <property type="entry name" value="NAD_binding_8"/>
    <property type="match status" value="1"/>
</dbReference>
<sequence>MRFSWLLEKTSLLTSVFLTTETSIDDSDSSVKQVAIIGAGAAGSSAAYHLRRYAEEAGIPINITVFEKTPHIGGRTLTVNVYDDPLSPVELGASIFIDANHILVNATREFNLSTAKPGTDEKGDLAIWDGNHFVFRQNSNSWGWWNLAKLFWKYGTAPYYTDKLMRETVATFLKLYKAPYFPFRSLSERAYELGLTKITGLTGEQFLAENKIDSKYAHDIVQASTRVNYASNLARIHGLGAMVSMAPEGAMQVTGGNWQIFSKMVEASNARILLNSPVTSIELKESSDPDSKASKYVIKTASPGSWAGRAETHSVGFDDVVIAAPYQFSGIKSANDLIEQPIDEIPYATLHVTLFASPFRFSSKFFKQAPATEVPTSVLTTLAESDEGADGAGLPGFYSATLVKVVTNPKTLNTEYVYKIFSPEKVSPEFLSSLLGVTVPDTFTGPADASGEEGTEVVEPISWYHPAVFHPYPVKYPRVTFQDPILRDGLYYTSGIESFISTMETSALMGMNVARLIVDDYLASSSPAETNATDTTDTTDTTDATDTTDTTVTTEPVVMQIDHEQYVLEEQQNEVPESYGQPFVEQEDHVKVPESHEEPIAEQQEQDHVPESQEEPTVEQKEQDEVPSIHDDPVVEQKEL</sequence>
<dbReference type="InterPro" id="IPR010795">
    <property type="entry name" value="Prenylcys_lyase"/>
</dbReference>
<accession>A0ABY0HKH0</accession>